<evidence type="ECO:0000313" key="1">
    <source>
        <dbReference type="EMBL" id="RZT77878.1"/>
    </source>
</evidence>
<accession>A0A4Q7UCD6</accession>
<dbReference type="EMBL" id="SHKK01000001">
    <property type="protein sequence ID" value="RZT77878.1"/>
    <property type="molecule type" value="Genomic_DNA"/>
</dbReference>
<dbReference type="AlphaFoldDB" id="A0A4Q7UCD6"/>
<comment type="caution">
    <text evidence="1">The sequence shown here is derived from an EMBL/GenBank/DDBJ whole genome shotgun (WGS) entry which is preliminary data.</text>
</comment>
<proteinExistence type="predicted"/>
<name>A0A4Q7UCD6_9ACTN</name>
<gene>
    <name evidence="1" type="ORF">EV382_1047</name>
</gene>
<keyword evidence="2" id="KW-1185">Reference proteome</keyword>
<dbReference type="Proteomes" id="UP000293781">
    <property type="component" value="Unassembled WGS sequence"/>
</dbReference>
<sequence length="181" mass="19429">MLAVVAGVVVVALGLLAAWRWGPFADDEVVPSCTELAGALPSVVEGAWTLTHAEPNRESSNSLVDCEFDFSSADRSYTGRIAVSLTQSDDESYLRRTAMEGPCYGEAVPYPSAAKYRVARSCSEKINEKIFAGVFVASADRYAHVYADFSSPGAPIEQVVAYANTSAQRITDRAMTLTSTD</sequence>
<evidence type="ECO:0000313" key="2">
    <source>
        <dbReference type="Proteomes" id="UP000293781"/>
    </source>
</evidence>
<protein>
    <submittedName>
        <fullName evidence="1">Uncharacterized protein</fullName>
    </submittedName>
</protein>
<organism evidence="1 2">
    <name type="scientific">Micromonospora violae</name>
    <dbReference type="NCBI Taxonomy" id="1278207"/>
    <lineage>
        <taxon>Bacteria</taxon>
        <taxon>Bacillati</taxon>
        <taxon>Actinomycetota</taxon>
        <taxon>Actinomycetes</taxon>
        <taxon>Micromonosporales</taxon>
        <taxon>Micromonosporaceae</taxon>
        <taxon>Micromonospora</taxon>
    </lineage>
</organism>
<reference evidence="1 2" key="1">
    <citation type="submission" date="2019-02" db="EMBL/GenBank/DDBJ databases">
        <title>Sequencing the genomes of 1000 actinobacteria strains.</title>
        <authorList>
            <person name="Klenk H.-P."/>
        </authorList>
    </citation>
    <scope>NUCLEOTIDE SEQUENCE [LARGE SCALE GENOMIC DNA]</scope>
    <source>
        <strain evidence="1 2">DSM 45888</strain>
    </source>
</reference>